<evidence type="ECO:0000259" key="1">
    <source>
        <dbReference type="Pfam" id="PF00345"/>
    </source>
</evidence>
<proteinExistence type="predicted"/>
<dbReference type="Gene3D" id="2.60.40.10">
    <property type="entry name" value="Immunoglobulins"/>
    <property type="match status" value="1"/>
</dbReference>
<organism evidence="2 3">
    <name type="scientific">Mesorhizobium montanum</name>
    <dbReference type="NCBI Taxonomy" id="3072323"/>
    <lineage>
        <taxon>Bacteria</taxon>
        <taxon>Pseudomonadati</taxon>
        <taxon>Pseudomonadota</taxon>
        <taxon>Alphaproteobacteria</taxon>
        <taxon>Hyphomicrobiales</taxon>
        <taxon>Phyllobacteriaceae</taxon>
        <taxon>Mesorhizobium</taxon>
    </lineage>
</organism>
<dbReference type="Pfam" id="PF00345">
    <property type="entry name" value="PapD_N"/>
    <property type="match status" value="1"/>
</dbReference>
<sequence>MAATLLFGSLPARADSLQVQPALVDVVAPQSASTITLRNAGSTPSTVQIRVFRWSQSNGEESLTPTEDVVASPPAITLAPGVDYVARIVRVTKRPVPAEEAYRLLVDELPDASRARSGTVQLLVRHSIPVFFGSPQRTQPAVDWTVSKRDGRLIVSAHNRGSKRLRISALSLRDAGGHNISFGNGLVGYALGQSTMRWIAPVKGRKFAAKGSVSVSAEGTEGAINAVAAVDAGP</sequence>
<dbReference type="RefSeq" id="WP_320236428.1">
    <property type="nucleotide sequence ID" value="NZ_JAVIJF010000027.1"/>
</dbReference>
<keyword evidence="3" id="KW-1185">Reference proteome</keyword>
<comment type="caution">
    <text evidence="2">The sequence shown here is derived from an EMBL/GenBank/DDBJ whole genome shotgun (WGS) entry which is preliminary data.</text>
</comment>
<dbReference type="PANTHER" id="PTHR30251">
    <property type="entry name" value="PILUS ASSEMBLY CHAPERONE"/>
    <property type="match status" value="1"/>
</dbReference>
<dbReference type="InterPro" id="IPR050643">
    <property type="entry name" value="Periplasmic_pilus_chap"/>
</dbReference>
<feature type="domain" description="Pili assembly chaperone N-terminal" evidence="1">
    <location>
        <begin position="17"/>
        <end position="132"/>
    </location>
</feature>
<dbReference type="InterPro" id="IPR013783">
    <property type="entry name" value="Ig-like_fold"/>
</dbReference>
<gene>
    <name evidence="2" type="ORF">RFM68_28935</name>
</gene>
<dbReference type="Proteomes" id="UP001276840">
    <property type="component" value="Unassembled WGS sequence"/>
</dbReference>
<dbReference type="SUPFAM" id="SSF49354">
    <property type="entry name" value="PapD-like"/>
    <property type="match status" value="1"/>
</dbReference>
<accession>A0ABU4ZSY2</accession>
<dbReference type="EMBL" id="JAVIJF010000027">
    <property type="protein sequence ID" value="MDX8528511.1"/>
    <property type="molecule type" value="Genomic_DNA"/>
</dbReference>
<reference evidence="2 3" key="1">
    <citation type="submission" date="2023-08" db="EMBL/GenBank/DDBJ databases">
        <title>Implementing the SeqCode for naming new Mesorhizobium species isolated from Vachellia karroo root nodules.</title>
        <authorList>
            <person name="Van Lill M."/>
        </authorList>
    </citation>
    <scope>NUCLEOTIDE SEQUENCE [LARGE SCALE GENOMIC DNA]</scope>
    <source>
        <strain evidence="2 3">MSK 1335</strain>
    </source>
</reference>
<dbReference type="InterPro" id="IPR016147">
    <property type="entry name" value="Pili_assmbl_chaperone_N"/>
</dbReference>
<dbReference type="PANTHER" id="PTHR30251:SF4">
    <property type="entry name" value="SLR1668 PROTEIN"/>
    <property type="match status" value="1"/>
</dbReference>
<name>A0ABU4ZSY2_9HYPH</name>
<evidence type="ECO:0000313" key="3">
    <source>
        <dbReference type="Proteomes" id="UP001276840"/>
    </source>
</evidence>
<protein>
    <submittedName>
        <fullName evidence="2">Fimbria/pilus periplasmic chaperone</fullName>
    </submittedName>
</protein>
<evidence type="ECO:0000313" key="2">
    <source>
        <dbReference type="EMBL" id="MDX8528511.1"/>
    </source>
</evidence>
<dbReference type="InterPro" id="IPR008962">
    <property type="entry name" value="PapD-like_sf"/>
</dbReference>